<organism evidence="2 3">
    <name type="scientific">Trichoderma asperellum (strain ATCC 204424 / CBS 433.97 / NBRC 101777)</name>
    <dbReference type="NCBI Taxonomy" id="1042311"/>
    <lineage>
        <taxon>Eukaryota</taxon>
        <taxon>Fungi</taxon>
        <taxon>Dikarya</taxon>
        <taxon>Ascomycota</taxon>
        <taxon>Pezizomycotina</taxon>
        <taxon>Sordariomycetes</taxon>
        <taxon>Hypocreomycetidae</taxon>
        <taxon>Hypocreales</taxon>
        <taxon>Hypocreaceae</taxon>
        <taxon>Trichoderma</taxon>
    </lineage>
</organism>
<gene>
    <name evidence="2" type="ORF">M441DRAFT_350822</name>
</gene>
<accession>A0A2T3ZIB2</accession>
<evidence type="ECO:0000313" key="2">
    <source>
        <dbReference type="EMBL" id="PTB44540.1"/>
    </source>
</evidence>
<evidence type="ECO:0000256" key="1">
    <source>
        <dbReference type="SAM" id="MobiDB-lite"/>
    </source>
</evidence>
<dbReference type="Proteomes" id="UP000240493">
    <property type="component" value="Unassembled WGS sequence"/>
</dbReference>
<evidence type="ECO:0000313" key="3">
    <source>
        <dbReference type="Proteomes" id="UP000240493"/>
    </source>
</evidence>
<sequence length="180" mass="20312">MGATQILQDYLAVVSCSYLTDTPRSQFLPPGRERTRTKPHGMINTTSTSKPPTGWAASACQKWSFGQQHKSGRRCREVQSHEFRARARVRGQPRVVVFASSSSSTQPRIHAFFLILIAQEGNKEKRRRKEPPPPQYSPNAMSSCIISAAPLRDWRYNKPAATDYIAPIRDKDSLLVCRLL</sequence>
<name>A0A2T3ZIB2_TRIA4</name>
<keyword evidence="3" id="KW-1185">Reference proteome</keyword>
<proteinExistence type="predicted"/>
<dbReference type="EMBL" id="KZ679258">
    <property type="protein sequence ID" value="PTB44540.1"/>
    <property type="molecule type" value="Genomic_DNA"/>
</dbReference>
<reference evidence="2 3" key="1">
    <citation type="submission" date="2016-07" db="EMBL/GenBank/DDBJ databases">
        <title>Multiple horizontal gene transfer events from other fungi enriched the ability of initially mycotrophic Trichoderma (Ascomycota) to feed on dead plant biomass.</title>
        <authorList>
            <consortium name="DOE Joint Genome Institute"/>
            <person name="Aerts A."/>
            <person name="Atanasova L."/>
            <person name="Chenthamara K."/>
            <person name="Zhang J."/>
            <person name="Grujic M."/>
            <person name="Henrissat B."/>
            <person name="Kuo A."/>
            <person name="Salamov A."/>
            <person name="Lipzen A."/>
            <person name="Labutti K."/>
            <person name="Barry K."/>
            <person name="Miao Y."/>
            <person name="Rahimi M.J."/>
            <person name="Shen Q."/>
            <person name="Grigoriev I.V."/>
            <person name="Kubicek C.P."/>
            <person name="Druzhinina I.S."/>
        </authorList>
    </citation>
    <scope>NUCLEOTIDE SEQUENCE [LARGE SCALE GENOMIC DNA]</scope>
    <source>
        <strain evidence="2 3">CBS 433.97</strain>
    </source>
</reference>
<feature type="region of interest" description="Disordered" evidence="1">
    <location>
        <begin position="25"/>
        <end position="53"/>
    </location>
</feature>
<dbReference type="AlphaFoldDB" id="A0A2T3ZIB2"/>
<protein>
    <submittedName>
        <fullName evidence="2">Uncharacterized protein</fullName>
    </submittedName>
</protein>